<organism evidence="1 2">
    <name type="scientific">Paraburkholderia madseniana</name>
    <dbReference type="NCBI Taxonomy" id="2599607"/>
    <lineage>
        <taxon>Bacteria</taxon>
        <taxon>Pseudomonadati</taxon>
        <taxon>Pseudomonadota</taxon>
        <taxon>Betaproteobacteria</taxon>
        <taxon>Burkholderiales</taxon>
        <taxon>Burkholderiaceae</taxon>
        <taxon>Paraburkholderia</taxon>
    </lineage>
</organism>
<reference evidence="1 2" key="1">
    <citation type="journal article" date="2020" name="Int. J. Syst. Evol. Microbiol.">
        <title>Paraburkholderia madseniana sp. nov., a phenolic acid-degrading bacterium isolated from acidic forest soil.</title>
        <authorList>
            <person name="Wilhelm R.C."/>
            <person name="Murphy S.J.L."/>
            <person name="Feriancek N.M."/>
            <person name="Karasz D.C."/>
            <person name="DeRito C.M."/>
            <person name="Newman J.D."/>
            <person name="Buckley D.H."/>
        </authorList>
    </citation>
    <scope>NUCLEOTIDE SEQUENCE [LARGE SCALE GENOMIC DNA]</scope>
    <source>
        <strain evidence="1 2">RP11</strain>
    </source>
</reference>
<proteinExistence type="predicted"/>
<evidence type="ECO:0000313" key="2">
    <source>
        <dbReference type="Proteomes" id="UP000463700"/>
    </source>
</evidence>
<dbReference type="RefSeq" id="WP_154566282.1">
    <property type="nucleotide sequence ID" value="NZ_VOSW01000099.1"/>
</dbReference>
<dbReference type="AlphaFoldDB" id="A0A6N6W3Z4"/>
<name>A0A6N6W3Z4_9BURK</name>
<protein>
    <submittedName>
        <fullName evidence="1">Uncharacterized protein</fullName>
    </submittedName>
</protein>
<dbReference type="EMBL" id="VOSW01000099">
    <property type="protein sequence ID" value="KAE8755106.1"/>
    <property type="molecule type" value="Genomic_DNA"/>
</dbReference>
<evidence type="ECO:0000313" key="1">
    <source>
        <dbReference type="EMBL" id="KAE8755106.1"/>
    </source>
</evidence>
<comment type="caution">
    <text evidence="1">The sequence shown here is derived from an EMBL/GenBank/DDBJ whole genome shotgun (WGS) entry which is preliminary data.</text>
</comment>
<sequence length="219" mass="23036">MKAVAYAVLGTVIVVRTVVPVYAQGQLQRPAATEMRVPFGPGPVVGGTTGPSVDDHLLPHPQEKISSLLVIYEDVGKTDVATGVCGASAPPGQGALGIADAVVQLTPQIFARFGVEARAVSASPVDAARMIADHGNAPRSGVLWIEDSGSQNDLKGRLEFHARLYDSTGARLWTGTAQASFMGVDCLSPGTYTANRTAVIRMVLSDFANRLRNERVTVP</sequence>
<accession>A0A6N6W3Z4</accession>
<gene>
    <name evidence="1" type="ORF">FSO04_36085</name>
</gene>
<dbReference type="Proteomes" id="UP000463700">
    <property type="component" value="Unassembled WGS sequence"/>
</dbReference>